<protein>
    <recommendedName>
        <fullName evidence="4 15">Transketolase</fullName>
        <ecNumber evidence="4 15">2.2.1.1</ecNumber>
    </recommendedName>
</protein>
<evidence type="ECO:0000256" key="12">
    <source>
        <dbReference type="PIRSR" id="PIRSR605478-3"/>
    </source>
</evidence>
<dbReference type="PANTHER" id="PTHR43522">
    <property type="entry name" value="TRANSKETOLASE"/>
    <property type="match status" value="1"/>
</dbReference>
<keyword evidence="5 15" id="KW-0808">Transferase</keyword>
<feature type="binding site" evidence="12">
    <location>
        <position position="191"/>
    </location>
    <ligand>
        <name>thiamine diphosphate</name>
        <dbReference type="ChEBI" id="CHEBI:58937"/>
    </ligand>
</feature>
<reference evidence="17 18" key="1">
    <citation type="journal article" date="2015" name="Genome Biol. Evol.">
        <title>Phylogenomic analyses indicate that early fungi evolved digesting cell walls of algal ancestors of land plants.</title>
        <authorList>
            <person name="Chang Y."/>
            <person name="Wang S."/>
            <person name="Sekimoto S."/>
            <person name="Aerts A.L."/>
            <person name="Choi C."/>
            <person name="Clum A."/>
            <person name="LaButti K.M."/>
            <person name="Lindquist E.A."/>
            <person name="Yee Ngan C."/>
            <person name="Ohm R.A."/>
            <person name="Salamov A.A."/>
            <person name="Grigoriev I.V."/>
            <person name="Spatafora J.W."/>
            <person name="Berbee M.L."/>
        </authorList>
    </citation>
    <scope>NUCLEOTIDE SEQUENCE [LARGE SCALE GENOMIC DNA]</scope>
    <source>
        <strain evidence="17 18">JEL478</strain>
    </source>
</reference>
<evidence type="ECO:0000259" key="16">
    <source>
        <dbReference type="SMART" id="SM00861"/>
    </source>
</evidence>
<evidence type="ECO:0000256" key="7">
    <source>
        <dbReference type="ARBA" id="ARBA00022842"/>
    </source>
</evidence>
<evidence type="ECO:0000256" key="6">
    <source>
        <dbReference type="ARBA" id="ARBA00022723"/>
    </source>
</evidence>
<evidence type="ECO:0000256" key="8">
    <source>
        <dbReference type="ARBA" id="ARBA00023052"/>
    </source>
</evidence>
<gene>
    <name evidence="17" type="ORF">M427DRAFT_95624</name>
</gene>
<comment type="cofactor">
    <cofactor evidence="15">
        <name>Mg(2+)</name>
        <dbReference type="ChEBI" id="CHEBI:18420"/>
    </cofactor>
    <cofactor evidence="15">
        <name>Ca(2+)</name>
        <dbReference type="ChEBI" id="CHEBI:29108"/>
    </cofactor>
    <cofactor evidence="15">
        <name>Mn(2+)</name>
        <dbReference type="ChEBI" id="CHEBI:29035"/>
    </cofactor>
    <cofactor evidence="15">
        <name>Co(2+)</name>
        <dbReference type="ChEBI" id="CHEBI:48828"/>
    </cofactor>
    <text evidence="15">Binds 1 Mg(2+) ion per subunit. Can also utilize other divalent metal cations, such as Ca(2+), Mn(2+) and Co(2+).</text>
</comment>
<comment type="subunit">
    <text evidence="3 15">Homodimer.</text>
</comment>
<feature type="binding site" evidence="11">
    <location>
        <position position="471"/>
    </location>
    <ligand>
        <name>substrate</name>
    </ligand>
</feature>
<dbReference type="InterPro" id="IPR029061">
    <property type="entry name" value="THDP-binding"/>
</dbReference>
<keyword evidence="8 12" id="KW-0786">Thiamine pyrophosphate</keyword>
<dbReference type="SUPFAM" id="SSF52518">
    <property type="entry name" value="Thiamin diphosphate-binding fold (THDP-binding)"/>
    <property type="match status" value="2"/>
</dbReference>
<dbReference type="Pfam" id="PF02779">
    <property type="entry name" value="Transket_pyr"/>
    <property type="match status" value="1"/>
</dbReference>
<feature type="binding site" evidence="11">
    <location>
        <position position="267"/>
    </location>
    <ligand>
        <name>substrate</name>
    </ligand>
</feature>
<evidence type="ECO:0000256" key="4">
    <source>
        <dbReference type="ARBA" id="ARBA00013152"/>
    </source>
</evidence>
<feature type="binding site" evidence="12">
    <location>
        <position position="267"/>
    </location>
    <ligand>
        <name>thiamine diphosphate</name>
        <dbReference type="ChEBI" id="CHEBI:58937"/>
    </ligand>
</feature>
<dbReference type="InterPro" id="IPR055152">
    <property type="entry name" value="Transketolase-like_C_2"/>
</dbReference>
<organism evidence="17 18">
    <name type="scientific">Gonapodya prolifera (strain JEL478)</name>
    <name type="common">Monoblepharis prolifera</name>
    <dbReference type="NCBI Taxonomy" id="1344416"/>
    <lineage>
        <taxon>Eukaryota</taxon>
        <taxon>Fungi</taxon>
        <taxon>Fungi incertae sedis</taxon>
        <taxon>Chytridiomycota</taxon>
        <taxon>Chytridiomycota incertae sedis</taxon>
        <taxon>Monoblepharidomycetes</taxon>
        <taxon>Monoblepharidales</taxon>
        <taxon>Gonapodyaceae</taxon>
        <taxon>Gonapodya</taxon>
    </lineage>
</organism>
<dbReference type="InterPro" id="IPR005478">
    <property type="entry name" value="Transketolase_bac-like"/>
</dbReference>
<dbReference type="PANTHER" id="PTHR43522:SF2">
    <property type="entry name" value="TRANSKETOLASE 1-RELATED"/>
    <property type="match status" value="1"/>
</dbReference>
<dbReference type="Pfam" id="PF00456">
    <property type="entry name" value="Transketolase_N"/>
    <property type="match status" value="1"/>
</dbReference>
<dbReference type="CDD" id="cd07033">
    <property type="entry name" value="TPP_PYR_DXS_TK_like"/>
    <property type="match status" value="1"/>
</dbReference>
<comment type="catalytic activity">
    <reaction evidence="9 15">
        <text>D-sedoheptulose 7-phosphate + D-glyceraldehyde 3-phosphate = aldehydo-D-ribose 5-phosphate + D-xylulose 5-phosphate</text>
        <dbReference type="Rhea" id="RHEA:10508"/>
        <dbReference type="ChEBI" id="CHEBI:57483"/>
        <dbReference type="ChEBI" id="CHEBI:57737"/>
        <dbReference type="ChEBI" id="CHEBI:58273"/>
        <dbReference type="ChEBI" id="CHEBI:59776"/>
        <dbReference type="EC" id="2.2.1.1"/>
    </reaction>
</comment>
<dbReference type="GO" id="GO:0004802">
    <property type="term" value="F:transketolase activity"/>
    <property type="evidence" value="ECO:0007669"/>
    <property type="project" value="UniProtKB-EC"/>
</dbReference>
<evidence type="ECO:0000256" key="10">
    <source>
        <dbReference type="PIRSR" id="PIRSR605478-1"/>
    </source>
</evidence>
<feature type="binding site" evidence="11">
    <location>
        <position position="389"/>
    </location>
    <ligand>
        <name>substrate</name>
    </ligand>
</feature>
<keyword evidence="7 13" id="KW-0460">Magnesium</keyword>
<feature type="binding site" evidence="13">
    <location>
        <position position="191"/>
    </location>
    <ligand>
        <name>Mg(2+)</name>
        <dbReference type="ChEBI" id="CHEBI:18420"/>
    </ligand>
</feature>
<feature type="site" description="Important for catalytic activity" evidence="14">
    <location>
        <position position="267"/>
    </location>
</feature>
<evidence type="ECO:0000313" key="18">
    <source>
        <dbReference type="Proteomes" id="UP000070544"/>
    </source>
</evidence>
<dbReference type="Gene3D" id="3.40.50.920">
    <property type="match status" value="1"/>
</dbReference>
<dbReference type="PROSITE" id="PS00802">
    <property type="entry name" value="TRANSKETOLASE_2"/>
    <property type="match status" value="1"/>
</dbReference>
<keyword evidence="15" id="KW-0106">Calcium</keyword>
<feature type="binding site" evidence="11">
    <location>
        <position position="483"/>
    </location>
    <ligand>
        <name>substrate</name>
    </ligand>
</feature>
<feature type="binding site" evidence="12">
    <location>
        <position position="162"/>
    </location>
    <ligand>
        <name>thiamine diphosphate</name>
        <dbReference type="ChEBI" id="CHEBI:58937"/>
    </ligand>
</feature>
<feature type="binding site" evidence="12">
    <location>
        <position position="447"/>
    </location>
    <ligand>
        <name>thiamine diphosphate</name>
        <dbReference type="ChEBI" id="CHEBI:58937"/>
    </ligand>
</feature>
<dbReference type="InterPro" id="IPR033247">
    <property type="entry name" value="Transketolase_fam"/>
</dbReference>
<evidence type="ECO:0000313" key="17">
    <source>
        <dbReference type="EMBL" id="KXS18818.1"/>
    </source>
</evidence>
<dbReference type="Proteomes" id="UP000070544">
    <property type="component" value="Unassembled WGS sequence"/>
</dbReference>
<feature type="binding site" evidence="13">
    <location>
        <position position="161"/>
    </location>
    <ligand>
        <name>Mg(2+)</name>
        <dbReference type="ChEBI" id="CHEBI:18420"/>
    </ligand>
</feature>
<sequence length="681" mass="73023">MTVAPFTDIDRKAVNTIRALAADTVQKANSGHPGAPMGCAPMTHVLFSRFIRANPKSSHWLNRDRFVLSNGHSCALQYVMLHLMGYKLSMDDLKAFRQFGSVTPGHPEVHHTDGIEVTTGPLGQGISNAVGLAAAERHLAAVFNKPNFPIVNNKVFCIAGDGCLQEGVASEAASLAGHLELGNLIVLYDDNKIQIDGSTEFAFTEDVNKRFESYGWHTQVVADGDSDLDGLAKAVEAAIAVTNKPSIIRVRTTIGFGSKLQGTEKVHGSPLGAVDIAEVKKKFGFDPEQSFNVDQDVYDFYSKVAEGGSAAEKEWNALVDKYAASFPAEAAEFKRRIKGELPQGWKNALPKYDPSGPALATRKTSENVINAIASVLPEFVGGSADLTHSNYTIWKGAKEFQPDGSKLGGYDGRYFRFGVREHGMAAICNGLAAYGGLIPFGATFLNFIMYAAGAVRLSALSNLHVLYVMTHDSIGLGEDGPTHQPVEALPYCRATPNLLTFRPADGTETAGAYVAALENKGPSVFALSRQNLPQLAGSSIENVAHGAYVLSEDKGAQVVLVGTGSEVSLMVDTAKLLAAEGIKSRVVSAPCLELFAKQPLEYQKSVLGGRLPVVSAEAASTFGWQKWAHASYGVDTFGASAPAPTVYKHFGLVPDAMRDRVKKVLAFYSQHPVPELLEKTF</sequence>
<feature type="active site" description="Proton donor" evidence="10">
    <location>
        <position position="421"/>
    </location>
</feature>
<comment type="cofactor">
    <cofactor evidence="1">
        <name>Co(2+)</name>
        <dbReference type="ChEBI" id="CHEBI:48828"/>
    </cofactor>
</comment>
<dbReference type="InterPro" id="IPR020826">
    <property type="entry name" value="Transketolase_BS"/>
</dbReference>
<dbReference type="GO" id="GO:0005829">
    <property type="term" value="C:cytosol"/>
    <property type="evidence" value="ECO:0007669"/>
    <property type="project" value="TreeGrafter"/>
</dbReference>
<feature type="binding site" evidence="12">
    <location>
        <begin position="120"/>
        <end position="122"/>
    </location>
    <ligand>
        <name>thiamine diphosphate</name>
        <dbReference type="ChEBI" id="CHEBI:58937"/>
    </ligand>
</feature>
<dbReference type="OMA" id="ADYMRGS"/>
<evidence type="ECO:0000256" key="11">
    <source>
        <dbReference type="PIRSR" id="PIRSR605478-2"/>
    </source>
</evidence>
<dbReference type="FunFam" id="3.40.50.970:FF:000004">
    <property type="entry name" value="Transketolase"/>
    <property type="match status" value="1"/>
</dbReference>
<feature type="binding site" evidence="12">
    <location>
        <position position="72"/>
    </location>
    <ligand>
        <name>thiamine diphosphate</name>
        <dbReference type="ChEBI" id="CHEBI:58937"/>
    </ligand>
</feature>
<feature type="binding site" evidence="11">
    <location>
        <position position="479"/>
    </location>
    <ligand>
        <name>substrate</name>
    </ligand>
</feature>
<dbReference type="AlphaFoldDB" id="A0A139AQ16"/>
<dbReference type="SMART" id="SM00861">
    <property type="entry name" value="Transket_pyr"/>
    <property type="match status" value="1"/>
</dbReference>
<feature type="domain" description="Transketolase-like pyrimidine-binding" evidence="16">
    <location>
        <begin position="359"/>
        <end position="534"/>
    </location>
</feature>
<keyword evidence="6 13" id="KW-0479">Metal-binding</keyword>
<dbReference type="GO" id="GO:0046872">
    <property type="term" value="F:metal ion binding"/>
    <property type="evidence" value="ECO:0007669"/>
    <property type="project" value="UniProtKB-KW"/>
</dbReference>
<feature type="binding site" evidence="11">
    <location>
        <position position="529"/>
    </location>
    <ligand>
        <name>substrate</name>
    </ligand>
</feature>
<evidence type="ECO:0000256" key="14">
    <source>
        <dbReference type="PIRSR" id="PIRSR605478-5"/>
    </source>
</evidence>
<dbReference type="EC" id="2.2.1.1" evidence="4 15"/>
<dbReference type="STRING" id="1344416.A0A139AQ16"/>
<evidence type="ECO:0000256" key="1">
    <source>
        <dbReference type="ARBA" id="ARBA00001941"/>
    </source>
</evidence>
<dbReference type="Gene3D" id="3.40.50.970">
    <property type="match status" value="2"/>
</dbReference>
<feature type="binding site" evidence="11">
    <location>
        <position position="362"/>
    </location>
    <ligand>
        <name>substrate</name>
    </ligand>
</feature>
<dbReference type="GO" id="GO:0006098">
    <property type="term" value="P:pentose-phosphate shunt"/>
    <property type="evidence" value="ECO:0007669"/>
    <property type="project" value="TreeGrafter"/>
</dbReference>
<dbReference type="InterPro" id="IPR005474">
    <property type="entry name" value="Transketolase_N"/>
</dbReference>
<dbReference type="OrthoDB" id="10267175at2759"/>
<comment type="cofactor">
    <cofactor evidence="12">
        <name>thiamine diphosphate</name>
        <dbReference type="ChEBI" id="CHEBI:58937"/>
    </cofactor>
    <text evidence="12">Binds 1 thiamine pyrophosphate per subunit. During the reaction, the substrate forms a covalent intermediate with the cofactor.</text>
</comment>
<evidence type="ECO:0000256" key="3">
    <source>
        <dbReference type="ARBA" id="ARBA00011738"/>
    </source>
</evidence>
<name>A0A139AQ16_GONPJ</name>
<dbReference type="CDD" id="cd02012">
    <property type="entry name" value="TPP_TK"/>
    <property type="match status" value="1"/>
</dbReference>
<comment type="similarity">
    <text evidence="2 15">Belongs to the transketolase family.</text>
</comment>
<dbReference type="InterPro" id="IPR009014">
    <property type="entry name" value="Transketo_C/PFOR_II"/>
</dbReference>
<feature type="binding site" evidence="13">
    <location>
        <position position="193"/>
    </location>
    <ligand>
        <name>Mg(2+)</name>
        <dbReference type="ChEBI" id="CHEBI:18420"/>
    </ligand>
</feature>
<dbReference type="Pfam" id="PF22613">
    <property type="entry name" value="Transketolase_C_1"/>
    <property type="match status" value="1"/>
</dbReference>
<keyword evidence="18" id="KW-1185">Reference proteome</keyword>
<comment type="function">
    <text evidence="15">Catalyzes the transfer of a two-carbon ketol group from a ketose donor to an aldose acceptor, via a covalent intermediate with the cofactor thiamine pyrophosphate.</text>
</comment>
<accession>A0A139AQ16</accession>
<dbReference type="GO" id="GO:0005634">
    <property type="term" value="C:nucleus"/>
    <property type="evidence" value="ECO:0007669"/>
    <property type="project" value="TreeGrafter"/>
</dbReference>
<evidence type="ECO:0000256" key="13">
    <source>
        <dbReference type="PIRSR" id="PIRSR605478-4"/>
    </source>
</evidence>
<comment type="cofactor">
    <cofactor evidence="13">
        <name>Mg(2+)</name>
        <dbReference type="ChEBI" id="CHEBI:18420"/>
    </cofactor>
    <text evidence="13">Binds 1 Mg(2+) ion per subunit. Can also utilize other divalent metal cations, such as Ca(2+), Mn(2+) and Co(2+).</text>
</comment>
<evidence type="ECO:0000256" key="5">
    <source>
        <dbReference type="ARBA" id="ARBA00022679"/>
    </source>
</evidence>
<dbReference type="PROSITE" id="PS00801">
    <property type="entry name" value="TRANSKETOLASE_1"/>
    <property type="match status" value="1"/>
</dbReference>
<proteinExistence type="inferred from homology"/>
<dbReference type="EMBL" id="KQ965740">
    <property type="protein sequence ID" value="KXS18818.1"/>
    <property type="molecule type" value="Genomic_DNA"/>
</dbReference>
<dbReference type="NCBIfam" id="TIGR00232">
    <property type="entry name" value="tktlase_bact"/>
    <property type="match status" value="1"/>
</dbReference>
<dbReference type="InterPro" id="IPR005475">
    <property type="entry name" value="Transketolase-like_Pyr-bd"/>
</dbReference>
<evidence type="ECO:0000256" key="9">
    <source>
        <dbReference type="ARBA" id="ARBA00049473"/>
    </source>
</evidence>
<dbReference type="FunFam" id="3.40.50.970:FF:000003">
    <property type="entry name" value="Transketolase"/>
    <property type="match status" value="1"/>
</dbReference>
<evidence type="ECO:0000256" key="15">
    <source>
        <dbReference type="RuleBase" id="RU004996"/>
    </source>
</evidence>
<dbReference type="InterPro" id="IPR049557">
    <property type="entry name" value="Transketolase_CS"/>
</dbReference>
<feature type="binding site" evidence="11">
    <location>
        <position position="32"/>
    </location>
    <ligand>
        <name>substrate</name>
    </ligand>
</feature>
<dbReference type="SUPFAM" id="SSF52922">
    <property type="entry name" value="TK C-terminal domain-like"/>
    <property type="match status" value="1"/>
</dbReference>
<evidence type="ECO:0000256" key="2">
    <source>
        <dbReference type="ARBA" id="ARBA00007131"/>
    </source>
</evidence>
<feature type="site" description="Important for catalytic activity" evidence="14">
    <location>
        <position position="32"/>
    </location>
</feature>